<keyword evidence="1" id="KW-0472">Membrane</keyword>
<organism evidence="3">
    <name type="scientific">viral metagenome</name>
    <dbReference type="NCBI Taxonomy" id="1070528"/>
    <lineage>
        <taxon>unclassified sequences</taxon>
        <taxon>metagenomes</taxon>
        <taxon>organismal metagenomes</taxon>
    </lineage>
</organism>
<feature type="transmembrane region" description="Helical" evidence="1">
    <location>
        <begin position="27"/>
        <end position="48"/>
    </location>
</feature>
<dbReference type="AlphaFoldDB" id="A0A6C0AXH8"/>
<dbReference type="GO" id="GO:0035556">
    <property type="term" value="P:intracellular signal transduction"/>
    <property type="evidence" value="ECO:0007669"/>
    <property type="project" value="InterPro"/>
</dbReference>
<dbReference type="GO" id="GO:0006629">
    <property type="term" value="P:lipid metabolic process"/>
    <property type="evidence" value="ECO:0007669"/>
    <property type="project" value="InterPro"/>
</dbReference>
<evidence type="ECO:0000259" key="2">
    <source>
        <dbReference type="PROSITE" id="PS50008"/>
    </source>
</evidence>
<keyword evidence="1" id="KW-0812">Transmembrane</keyword>
<dbReference type="PROSITE" id="PS50008">
    <property type="entry name" value="PIPLC_Y_DOMAIN"/>
    <property type="match status" value="1"/>
</dbReference>
<proteinExistence type="predicted"/>
<keyword evidence="1" id="KW-1133">Transmembrane helix</keyword>
<reference evidence="3" key="1">
    <citation type="journal article" date="2020" name="Nature">
        <title>Giant virus diversity and host interactions through global metagenomics.</title>
        <authorList>
            <person name="Schulz F."/>
            <person name="Roux S."/>
            <person name="Paez-Espino D."/>
            <person name="Jungbluth S."/>
            <person name="Walsh D.A."/>
            <person name="Denef V.J."/>
            <person name="McMahon K.D."/>
            <person name="Konstantinidis K.T."/>
            <person name="Eloe-Fadrosh E.A."/>
            <person name="Kyrpides N.C."/>
            <person name="Woyke T."/>
        </authorList>
    </citation>
    <scope>NUCLEOTIDE SEQUENCE</scope>
    <source>
        <strain evidence="3">GVMAG-S-ERX556022-25</strain>
    </source>
</reference>
<accession>A0A6C0AXH8</accession>
<name>A0A6C0AXH8_9ZZZZ</name>
<evidence type="ECO:0000256" key="1">
    <source>
        <dbReference type="SAM" id="Phobius"/>
    </source>
</evidence>
<dbReference type="Gene3D" id="3.20.20.190">
    <property type="entry name" value="Phosphatidylinositol (PI) phosphodiesterase"/>
    <property type="match status" value="1"/>
</dbReference>
<dbReference type="EMBL" id="MN738808">
    <property type="protein sequence ID" value="QHS84458.1"/>
    <property type="molecule type" value="Genomic_DNA"/>
</dbReference>
<feature type="domain" description="PI-PLC Y-box" evidence="2">
    <location>
        <begin position="246"/>
        <end position="347"/>
    </location>
</feature>
<evidence type="ECO:0000313" key="3">
    <source>
        <dbReference type="EMBL" id="QHS84458.1"/>
    </source>
</evidence>
<protein>
    <recommendedName>
        <fullName evidence="2">PI-PLC Y-box domain-containing protein</fullName>
    </recommendedName>
</protein>
<sequence length="379" mass="43607">MSKINEFMEKGKGLINKGLNNFKDRKILLFSVLIIIISVISSFIYISIQSNLNIKNCLNLKRIYTKNSRLISIPDNNKYNLRDFYIKTAYNCCCSGQFKNDFVNLCALETCISQGVRCLDFQIYSMDNKPVVAASSINDFSTKGTYNSIPLATVFNTIATQAFSSGICSNYNDPLILHFRIMSNNCKMYNEFANIIKNNSAFHSKTLGKSYSYENHGHNLGTEPISQFKGKIIIMVDNSNPLYQHTKLDEFVNITSGSSTPFMRFLRFKDIKYNQDMNLTEFNKKNMSIVLPDISPFDTNIDFNLARSYGCQFIGMSFQNYDNKLIQYNNFFDSKRSAFVLKPKNLRFIPLTIPIPPPAKEEYSYKPRHIKSNYYSLKI</sequence>
<dbReference type="GO" id="GO:0004435">
    <property type="term" value="F:phosphatidylinositol-4,5-bisphosphate phospholipase C activity"/>
    <property type="evidence" value="ECO:0007669"/>
    <property type="project" value="InterPro"/>
</dbReference>
<dbReference type="InterPro" id="IPR001711">
    <property type="entry name" value="PLipase_C_Pinositol-sp_Y"/>
</dbReference>
<dbReference type="InterPro" id="IPR017946">
    <property type="entry name" value="PLC-like_Pdiesterase_TIM-brl"/>
</dbReference>
<dbReference type="SUPFAM" id="SSF51695">
    <property type="entry name" value="PLC-like phosphodiesterases"/>
    <property type="match status" value="1"/>
</dbReference>